<dbReference type="Gene3D" id="1.25.40.20">
    <property type="entry name" value="Ankyrin repeat-containing domain"/>
    <property type="match status" value="1"/>
</dbReference>
<evidence type="ECO:0000313" key="5">
    <source>
        <dbReference type="EMBL" id="KAF5849286.1"/>
    </source>
</evidence>
<dbReference type="Proteomes" id="UP000624244">
    <property type="component" value="Unassembled WGS sequence"/>
</dbReference>
<organism evidence="5 6">
    <name type="scientific">Cochliobolus sativus</name>
    <name type="common">Common root rot and spot blotch fungus</name>
    <name type="synonym">Bipolaris sorokiniana</name>
    <dbReference type="NCBI Taxonomy" id="45130"/>
    <lineage>
        <taxon>Eukaryota</taxon>
        <taxon>Fungi</taxon>
        <taxon>Dikarya</taxon>
        <taxon>Ascomycota</taxon>
        <taxon>Pezizomycotina</taxon>
        <taxon>Dothideomycetes</taxon>
        <taxon>Pleosporomycetidae</taxon>
        <taxon>Pleosporales</taxon>
        <taxon>Pleosporineae</taxon>
        <taxon>Pleosporaceae</taxon>
        <taxon>Bipolaris</taxon>
    </lineage>
</organism>
<dbReference type="InterPro" id="IPR002110">
    <property type="entry name" value="Ankyrin_rpt"/>
</dbReference>
<dbReference type="Pfam" id="PF12796">
    <property type="entry name" value="Ank_2"/>
    <property type="match status" value="1"/>
</dbReference>
<keyword evidence="2" id="KW-0040">ANK repeat</keyword>
<dbReference type="SUPFAM" id="SSF48403">
    <property type="entry name" value="Ankyrin repeat"/>
    <property type="match status" value="1"/>
</dbReference>
<dbReference type="InterPro" id="IPR036770">
    <property type="entry name" value="Ankyrin_rpt-contain_sf"/>
</dbReference>
<comment type="caution">
    <text evidence="5">The sequence shown here is derived from an EMBL/GenBank/DDBJ whole genome shotgun (WGS) entry which is preliminary data.</text>
</comment>
<dbReference type="InterPro" id="IPR056884">
    <property type="entry name" value="NPHP3-like_N"/>
</dbReference>
<dbReference type="EMBL" id="WNKQ01000009">
    <property type="protein sequence ID" value="KAF5849286.1"/>
    <property type="molecule type" value="Genomic_DNA"/>
</dbReference>
<gene>
    <name evidence="5" type="ORF">GGP41_006240</name>
</gene>
<feature type="region of interest" description="Disordered" evidence="3">
    <location>
        <begin position="431"/>
        <end position="451"/>
    </location>
</feature>
<evidence type="ECO:0000313" key="6">
    <source>
        <dbReference type="Proteomes" id="UP000624244"/>
    </source>
</evidence>
<proteinExistence type="predicted"/>
<evidence type="ECO:0000256" key="3">
    <source>
        <dbReference type="SAM" id="MobiDB-lite"/>
    </source>
</evidence>
<dbReference type="PANTHER" id="PTHR10039">
    <property type="entry name" value="AMELOGENIN"/>
    <property type="match status" value="1"/>
</dbReference>
<dbReference type="Pfam" id="PF24883">
    <property type="entry name" value="NPHP3_N"/>
    <property type="match status" value="1"/>
</dbReference>
<feature type="repeat" description="ANK" evidence="2">
    <location>
        <begin position="365"/>
        <end position="397"/>
    </location>
</feature>
<keyword evidence="1" id="KW-0677">Repeat</keyword>
<feature type="domain" description="Nephrocystin 3-like N-terminal" evidence="4">
    <location>
        <begin position="72"/>
        <end position="104"/>
    </location>
</feature>
<protein>
    <recommendedName>
        <fullName evidence="4">Nephrocystin 3-like N-terminal domain-containing protein</fullName>
    </recommendedName>
</protein>
<dbReference type="PROSITE" id="PS50088">
    <property type="entry name" value="ANK_REPEAT"/>
    <property type="match status" value="1"/>
</dbReference>
<evidence type="ECO:0000256" key="1">
    <source>
        <dbReference type="ARBA" id="ARBA00022737"/>
    </source>
</evidence>
<accession>A0A8H6DUV2</accession>
<dbReference type="SMART" id="SM00248">
    <property type="entry name" value="ANK"/>
    <property type="match status" value="3"/>
</dbReference>
<dbReference type="PROSITE" id="PS50297">
    <property type="entry name" value="ANK_REP_REGION"/>
    <property type="match status" value="1"/>
</dbReference>
<evidence type="ECO:0000256" key="2">
    <source>
        <dbReference type="PROSITE-ProRule" id="PRU00023"/>
    </source>
</evidence>
<evidence type="ECO:0000259" key="4">
    <source>
        <dbReference type="Pfam" id="PF24883"/>
    </source>
</evidence>
<dbReference type="AlphaFoldDB" id="A0A8H6DUV2"/>
<reference evidence="5" key="1">
    <citation type="submission" date="2019-11" db="EMBL/GenBank/DDBJ databases">
        <title>Bipolaris sorokiniana Genome sequencing.</title>
        <authorList>
            <person name="Wang H."/>
        </authorList>
    </citation>
    <scope>NUCLEOTIDE SEQUENCE</scope>
</reference>
<sequence length="451" mass="51320">MLDLQGTAAKHHVVAEEHLDIAREHLEMQHTVREQEFSDRQKDYLQLFRLTKSTQDATYEWYKNRVEDRAEGTCSWFLEHAHFQEWLKQVSGPLLVSADPGCFKKSKKGVQSAIKSLPTTVSQVYQKIFSKSKDQPIVRRVLAVLLAAGRALTVLELNIATEIQGTTQSWEDLDLEKEEDFKSRLRSWCGLFISVYDGKVYFLHQIAREFLLADVSPSTSVPQKVRWEHSIAMHHAHKILAEYCLHYISFYSPLKRLGTNNTWLPGARYFGTESFFHYSRKFWMIHFREAELNTSKDAVLFKLGLKVSNPESLCFPGLTGMHASYYSYDVIPEHHLTIVSSFGHDEIVQMLLDKGANANAQGGKYYGNALHAASFIGHERVVELLFNAGANVNDRVNDLGESSSSALRRASRHGYERIVDMLLNASALYPESSDNDSVKSSDGETPWELLP</sequence>
<name>A0A8H6DUV2_COCSA</name>